<organism evidence="7 8">
    <name type="scientific">Neurospora crassa (strain ATCC 24698 / 74-OR23-1A / CBS 708.71 / DSM 1257 / FGSC 987)</name>
    <dbReference type="NCBI Taxonomy" id="367110"/>
    <lineage>
        <taxon>Eukaryota</taxon>
        <taxon>Fungi</taxon>
        <taxon>Dikarya</taxon>
        <taxon>Ascomycota</taxon>
        <taxon>Pezizomycotina</taxon>
        <taxon>Sordariomycetes</taxon>
        <taxon>Sordariomycetidae</taxon>
        <taxon>Sordariales</taxon>
        <taxon>Sordariaceae</taxon>
        <taxon>Neurospora</taxon>
    </lineage>
</organism>
<evidence type="ECO:0000256" key="2">
    <source>
        <dbReference type="ARBA" id="ARBA00022679"/>
    </source>
</evidence>
<evidence type="ECO:0000313" key="8">
    <source>
        <dbReference type="Proteomes" id="UP000001805"/>
    </source>
</evidence>
<dbReference type="InterPro" id="IPR011009">
    <property type="entry name" value="Kinase-like_dom_sf"/>
</dbReference>
<proteinExistence type="predicted"/>
<dbReference type="GO" id="GO:0004683">
    <property type="term" value="F:calcium/calmodulin-dependent protein kinase activity"/>
    <property type="evidence" value="ECO:0000318"/>
    <property type="project" value="GO_Central"/>
</dbReference>
<dbReference type="FunFam" id="1.10.510.10:FF:001809">
    <property type="entry name" value="Serine/threonine protein kinase-41"/>
    <property type="match status" value="1"/>
</dbReference>
<dbReference type="Gene3D" id="1.10.510.10">
    <property type="entry name" value="Transferase(Phosphotransferase) domain 1"/>
    <property type="match status" value="1"/>
</dbReference>
<dbReference type="PANTHER" id="PTHR24351">
    <property type="entry name" value="RIBOSOMAL PROTEIN S6 KINASE"/>
    <property type="match status" value="1"/>
</dbReference>
<evidence type="ECO:0000313" key="7">
    <source>
        <dbReference type="EMBL" id="EAA28076.2"/>
    </source>
</evidence>
<dbReference type="PROSITE" id="PS00108">
    <property type="entry name" value="PROTEIN_KINASE_ST"/>
    <property type="match status" value="1"/>
</dbReference>
<dbReference type="PaxDb" id="5141-EFNCRP00000006235"/>
<dbReference type="OrthoDB" id="10252171at2759"/>
<evidence type="ECO:0000256" key="1">
    <source>
        <dbReference type="ARBA" id="ARBA00022527"/>
    </source>
</evidence>
<keyword evidence="2" id="KW-0808">Transferase</keyword>
<dbReference type="RefSeq" id="XP_957312.2">
    <property type="nucleotide sequence ID" value="XM_952219.2"/>
</dbReference>
<dbReference type="GO" id="GO:0005737">
    <property type="term" value="C:cytoplasm"/>
    <property type="evidence" value="ECO:0000318"/>
    <property type="project" value="GO_Central"/>
</dbReference>
<keyword evidence="1 7" id="KW-0723">Serine/threonine-protein kinase</keyword>
<dbReference type="PROSITE" id="PS50011">
    <property type="entry name" value="PROTEIN_KINASE_DOM"/>
    <property type="match status" value="1"/>
</dbReference>
<dbReference type="GO" id="GO:0035556">
    <property type="term" value="P:intracellular signal transduction"/>
    <property type="evidence" value="ECO:0000318"/>
    <property type="project" value="GO_Central"/>
</dbReference>
<reference evidence="7 8" key="1">
    <citation type="journal article" date="2003" name="Nature">
        <title>The genome sequence of the filamentous fungus Neurospora crassa.</title>
        <authorList>
            <person name="Galagan J.E."/>
            <person name="Calvo S.E."/>
            <person name="Borkovich K.A."/>
            <person name="Selker E.U."/>
            <person name="Read N.D."/>
            <person name="Jaffe D."/>
            <person name="FitzHugh W."/>
            <person name="Ma L.J."/>
            <person name="Smirnov S."/>
            <person name="Purcell S."/>
            <person name="Rehman B."/>
            <person name="Elkins T."/>
            <person name="Engels R."/>
            <person name="Wang S."/>
            <person name="Nielsen C.B."/>
            <person name="Butler J."/>
            <person name="Endrizzi M."/>
            <person name="Qui D."/>
            <person name="Ianakiev P."/>
            <person name="Bell-Pedersen D."/>
            <person name="Nelson M.A."/>
            <person name="Werner-Washburne M."/>
            <person name="Selitrennikoff C.P."/>
            <person name="Kinsey J.A."/>
            <person name="Braun E.L."/>
            <person name="Zelter A."/>
            <person name="Schulte U."/>
            <person name="Kothe G.O."/>
            <person name="Jedd G."/>
            <person name="Mewes W."/>
            <person name="Staben C."/>
            <person name="Marcotte E."/>
            <person name="Greenberg D."/>
            <person name="Roy A."/>
            <person name="Foley K."/>
            <person name="Naylor J."/>
            <person name="Stange-Thomann N."/>
            <person name="Barrett R."/>
            <person name="Gnerre S."/>
            <person name="Kamal M."/>
            <person name="Kamvysselis M."/>
            <person name="Mauceli E."/>
            <person name="Bielke C."/>
            <person name="Rudd S."/>
            <person name="Frishman D."/>
            <person name="Krystofova S."/>
            <person name="Rasmussen C."/>
            <person name="Metzenberg R.L."/>
            <person name="Perkins D.D."/>
            <person name="Kroken S."/>
            <person name="Cogoni C."/>
            <person name="Macino G."/>
            <person name="Catcheside D."/>
            <person name="Li W."/>
            <person name="Pratt R.J."/>
            <person name="Osmani S.A."/>
            <person name="DeSouza C.P."/>
            <person name="Glass L."/>
            <person name="Orbach M.J."/>
            <person name="Berglund J.A."/>
            <person name="Voelker R."/>
            <person name="Yarden O."/>
            <person name="Plamann M."/>
            <person name="Seiler S."/>
            <person name="Dunlap J."/>
            <person name="Radford A."/>
            <person name="Aramayo R."/>
            <person name="Natvig D.O."/>
            <person name="Alex L.A."/>
            <person name="Mannhaupt G."/>
            <person name="Ebbole D.J."/>
            <person name="Freitag M."/>
            <person name="Paulsen I."/>
            <person name="Sachs M.S."/>
            <person name="Lander E.S."/>
            <person name="Nusbaum C."/>
            <person name="Birren B."/>
        </authorList>
    </citation>
    <scope>NUCLEOTIDE SEQUENCE [LARGE SCALE GENOMIC DNA]</scope>
    <source>
        <strain evidence="8">ATCC 24698 / 74-OR23-1A / CBS 708.71 / DSM 1257 / FGSC 987</strain>
    </source>
</reference>
<feature type="domain" description="Protein kinase" evidence="6">
    <location>
        <begin position="13"/>
        <end position="306"/>
    </location>
</feature>
<dbReference type="GO" id="GO:0009931">
    <property type="term" value="F:calcium-dependent protein serine/threonine kinase activity"/>
    <property type="evidence" value="ECO:0000318"/>
    <property type="project" value="GO_Central"/>
</dbReference>
<dbReference type="HOGENOM" id="CLU_000288_63_40_1"/>
<evidence type="ECO:0000256" key="5">
    <source>
        <dbReference type="ARBA" id="ARBA00022840"/>
    </source>
</evidence>
<keyword evidence="4 7" id="KW-0418">Kinase</keyword>
<dbReference type="VEuPathDB" id="FungiDB:NCU06421"/>
<evidence type="ECO:0000256" key="4">
    <source>
        <dbReference type="ARBA" id="ARBA00022777"/>
    </source>
</evidence>
<keyword evidence="8" id="KW-1185">Reference proteome</keyword>
<name>Q7RYZ4_NEUCR</name>
<dbReference type="GO" id="GO:0005634">
    <property type="term" value="C:nucleus"/>
    <property type="evidence" value="ECO:0000318"/>
    <property type="project" value="GO_Central"/>
</dbReference>
<dbReference type="SMART" id="SM00220">
    <property type="entry name" value="S_TKc"/>
    <property type="match status" value="1"/>
</dbReference>
<dbReference type="AlphaFoldDB" id="Q7RYZ4"/>
<evidence type="ECO:0000256" key="3">
    <source>
        <dbReference type="ARBA" id="ARBA00022741"/>
    </source>
</evidence>
<dbReference type="STRING" id="367110.Q7RYZ4"/>
<dbReference type="SUPFAM" id="SSF56112">
    <property type="entry name" value="Protein kinase-like (PK-like)"/>
    <property type="match status" value="1"/>
</dbReference>
<gene>
    <name evidence="7" type="primary">stk-41</name>
    <name evidence="7" type="ORF">NCU06421</name>
</gene>
<dbReference type="Proteomes" id="UP000001805">
    <property type="component" value="Chromosome 3, Linkage Group III"/>
</dbReference>
<accession>Q7RYZ4</accession>
<keyword evidence="3" id="KW-0547">Nucleotide-binding</keyword>
<dbReference type="Pfam" id="PF00069">
    <property type="entry name" value="Pkinase"/>
    <property type="match status" value="1"/>
</dbReference>
<sequence length="306" mass="34184">MSSAILIPSTQFFSSAQQLPVSNSARQYLTRITHALSTPTTNGFLRTCLGEWKLEVIDTTQDAIHYHCNSHGGVTDGWRPEERLWIGDHGDVWKEKAVYPPSLSKVRAVRKIKKEQTNISQSSQHELYALTTFSGGTVAERYIDEETFLTEPEAAIVTRQVATALRYMHILAFVHRDLKPSNILISSKGPSWHVKLADYGIFRRATGALVSTEYIRTSGYIAPELVDTSENYTAAVDVWALGAIVFCMLTGAPPFHKLDDMLEYCAKMRQFPTRSLRTSTGVTCIDLILGAMERVPAERLSISEVL</sequence>
<dbReference type="InParanoid" id="Q7RYZ4"/>
<dbReference type="GO" id="GO:0005516">
    <property type="term" value="F:calmodulin binding"/>
    <property type="evidence" value="ECO:0000318"/>
    <property type="project" value="GO_Central"/>
</dbReference>
<dbReference type="GO" id="GO:0005524">
    <property type="term" value="F:ATP binding"/>
    <property type="evidence" value="ECO:0007669"/>
    <property type="project" value="UniProtKB-KW"/>
</dbReference>
<dbReference type="KEGG" id="ncr:NCU06421"/>
<dbReference type="GeneID" id="3873459"/>
<dbReference type="InterPro" id="IPR000719">
    <property type="entry name" value="Prot_kinase_dom"/>
</dbReference>
<protein>
    <submittedName>
        <fullName evidence="7">Serine/threonine protein kinase-41</fullName>
    </submittedName>
</protein>
<evidence type="ECO:0000259" key="6">
    <source>
        <dbReference type="PROSITE" id="PS50011"/>
    </source>
</evidence>
<keyword evidence="5" id="KW-0067">ATP-binding</keyword>
<dbReference type="SMR" id="Q7RYZ4"/>
<dbReference type="InterPro" id="IPR008271">
    <property type="entry name" value="Ser/Thr_kinase_AS"/>
</dbReference>
<dbReference type="EMBL" id="CM002238">
    <property type="protein sequence ID" value="EAA28076.2"/>
    <property type="molecule type" value="Genomic_DNA"/>
</dbReference>